<dbReference type="AlphaFoldDB" id="A0ABD6AZB9"/>
<evidence type="ECO:0000313" key="3">
    <source>
        <dbReference type="Proteomes" id="UP001597187"/>
    </source>
</evidence>
<dbReference type="RefSeq" id="WP_250874849.1">
    <property type="nucleotide sequence ID" value="NZ_JALXFV010000008.1"/>
</dbReference>
<proteinExistence type="predicted"/>
<keyword evidence="1" id="KW-1133">Transmembrane helix</keyword>
<reference evidence="2 3" key="1">
    <citation type="journal article" date="2019" name="Int. J. Syst. Evol. Microbiol.">
        <title>The Global Catalogue of Microorganisms (GCM) 10K type strain sequencing project: providing services to taxonomists for standard genome sequencing and annotation.</title>
        <authorList>
            <consortium name="The Broad Institute Genomics Platform"/>
            <consortium name="The Broad Institute Genome Sequencing Center for Infectious Disease"/>
            <person name="Wu L."/>
            <person name="Ma J."/>
        </authorList>
    </citation>
    <scope>NUCLEOTIDE SEQUENCE [LARGE SCALE GENOMIC DNA]</scope>
    <source>
        <strain evidence="2 3">CGMCC 1.12563</strain>
    </source>
</reference>
<sequence>MSFLTVPNGTGTSQIFTWTNLELVLTLCQVGLTALIGLTAPLHPRFSRYKNQAIEGINTLEQPVFDFGSIRVGVVESGERGFEELEDAISSHYPLSGPVRRVKVALGHPESIKNQLDMELGAMVGPNAVVFVEYDEDVERERDIITFHPFDPAQTLKLTELRRWVQSRTQDRGHAIIVASTLLWTVVSMTIAVWF</sequence>
<keyword evidence="3" id="KW-1185">Reference proteome</keyword>
<organism evidence="2 3">
    <name type="scientific">Halomarina rubra</name>
    <dbReference type="NCBI Taxonomy" id="2071873"/>
    <lineage>
        <taxon>Archaea</taxon>
        <taxon>Methanobacteriati</taxon>
        <taxon>Methanobacteriota</taxon>
        <taxon>Stenosarchaea group</taxon>
        <taxon>Halobacteria</taxon>
        <taxon>Halobacteriales</taxon>
        <taxon>Natronomonadaceae</taxon>
        <taxon>Halomarina</taxon>
    </lineage>
</organism>
<dbReference type="Proteomes" id="UP001597187">
    <property type="component" value="Unassembled WGS sequence"/>
</dbReference>
<keyword evidence="1" id="KW-0472">Membrane</keyword>
<gene>
    <name evidence="2" type="ORF">ACFSBT_16705</name>
</gene>
<dbReference type="EMBL" id="JBHUDC010000008">
    <property type="protein sequence ID" value="MFD1514922.1"/>
    <property type="molecule type" value="Genomic_DNA"/>
</dbReference>
<feature type="transmembrane region" description="Helical" evidence="1">
    <location>
        <begin position="173"/>
        <end position="194"/>
    </location>
</feature>
<comment type="caution">
    <text evidence="2">The sequence shown here is derived from an EMBL/GenBank/DDBJ whole genome shotgun (WGS) entry which is preliminary data.</text>
</comment>
<name>A0ABD6AZB9_9EURY</name>
<evidence type="ECO:0000256" key="1">
    <source>
        <dbReference type="SAM" id="Phobius"/>
    </source>
</evidence>
<feature type="transmembrane region" description="Helical" evidence="1">
    <location>
        <begin position="23"/>
        <end position="42"/>
    </location>
</feature>
<evidence type="ECO:0000313" key="2">
    <source>
        <dbReference type="EMBL" id="MFD1514922.1"/>
    </source>
</evidence>
<protein>
    <submittedName>
        <fullName evidence="2">Uncharacterized protein</fullName>
    </submittedName>
</protein>
<accession>A0ABD6AZB9</accession>
<keyword evidence="1" id="KW-0812">Transmembrane</keyword>